<name>A0A4R5F058_9ACTN</name>
<evidence type="ECO:0000313" key="1">
    <source>
        <dbReference type="EMBL" id="TDE40487.1"/>
    </source>
</evidence>
<dbReference type="AlphaFoldDB" id="A0A4R5F058"/>
<comment type="caution">
    <text evidence="1">The sequence shown here is derived from an EMBL/GenBank/DDBJ whole genome shotgun (WGS) entry which is preliminary data.</text>
</comment>
<dbReference type="EMBL" id="SMLD01000108">
    <property type="protein sequence ID" value="TDE40487.1"/>
    <property type="molecule type" value="Genomic_DNA"/>
</dbReference>
<evidence type="ECO:0000313" key="2">
    <source>
        <dbReference type="Proteomes" id="UP000295136"/>
    </source>
</evidence>
<protein>
    <submittedName>
        <fullName evidence="1">Uncharacterized protein</fullName>
    </submittedName>
</protein>
<dbReference type="RefSeq" id="WP_132636068.1">
    <property type="nucleotide sequence ID" value="NZ_SMLD01000108.1"/>
</dbReference>
<dbReference type="Proteomes" id="UP000295136">
    <property type="component" value="Unassembled WGS sequence"/>
</dbReference>
<reference evidence="1 2" key="1">
    <citation type="submission" date="2019-03" db="EMBL/GenBank/DDBJ databases">
        <title>Draft genome sequences of novel Actinobacteria.</title>
        <authorList>
            <person name="Sahin N."/>
            <person name="Ay H."/>
            <person name="Saygin H."/>
        </authorList>
    </citation>
    <scope>NUCLEOTIDE SEQUENCE [LARGE SCALE GENOMIC DNA]</scope>
    <source>
        <strain evidence="1 2">6K102</strain>
    </source>
</reference>
<gene>
    <name evidence="1" type="ORF">E1295_31810</name>
</gene>
<proteinExistence type="predicted"/>
<organism evidence="1 2">
    <name type="scientific">Nonomuraea mesophila</name>
    <dbReference type="NCBI Taxonomy" id="2530382"/>
    <lineage>
        <taxon>Bacteria</taxon>
        <taxon>Bacillati</taxon>
        <taxon>Actinomycetota</taxon>
        <taxon>Actinomycetes</taxon>
        <taxon>Streptosporangiales</taxon>
        <taxon>Streptosporangiaceae</taxon>
        <taxon>Nonomuraea</taxon>
    </lineage>
</organism>
<keyword evidence="2" id="KW-1185">Reference proteome</keyword>
<sequence>MTARLVAGWLVVPYAGPELGRVHIATGRHQADEWKPAYLDYLDGERVAKVRPPAPTGHPVQVWIRVNGAATAVGHVTI</sequence>
<accession>A0A4R5F058</accession>